<dbReference type="HAMAP" id="MF_01401">
    <property type="entry name" value="MsrA"/>
    <property type="match status" value="1"/>
</dbReference>
<reference evidence="8 9" key="1">
    <citation type="journal article" date="2023" name="G3 (Bethesda)">
        <title>A high-quality reference genome for the fission yeast Schizosaccharomyces osmophilus.</title>
        <authorList>
            <person name="Jia G.S."/>
            <person name="Zhang W.C."/>
            <person name="Liang Y."/>
            <person name="Liu X.H."/>
            <person name="Rhind N."/>
            <person name="Pidoux A."/>
            <person name="Brysch-Herzberg M."/>
            <person name="Du L.L."/>
        </authorList>
    </citation>
    <scope>NUCLEOTIDE SEQUENCE [LARGE SCALE GENOMIC DNA]</scope>
    <source>
        <strain evidence="8 9">CBS 15793</strain>
    </source>
</reference>
<evidence type="ECO:0000256" key="5">
    <source>
        <dbReference type="ARBA" id="ARBA00047806"/>
    </source>
</evidence>
<gene>
    <name evidence="8" type="primary">mxr1</name>
    <name evidence="8" type="ORF">SOMG_02890</name>
</gene>
<dbReference type="InterPro" id="IPR036509">
    <property type="entry name" value="Met_Sox_Rdtase_MsrA_sf"/>
</dbReference>
<dbReference type="KEGG" id="som:SOMG_02890"/>
<comment type="catalytic activity">
    <reaction evidence="6">
        <text>[thioredoxin]-disulfide + L-methionine + H2O = L-methionine (S)-S-oxide + [thioredoxin]-dithiol</text>
        <dbReference type="Rhea" id="RHEA:19993"/>
        <dbReference type="Rhea" id="RHEA-COMP:10698"/>
        <dbReference type="Rhea" id="RHEA-COMP:10700"/>
        <dbReference type="ChEBI" id="CHEBI:15377"/>
        <dbReference type="ChEBI" id="CHEBI:29950"/>
        <dbReference type="ChEBI" id="CHEBI:50058"/>
        <dbReference type="ChEBI" id="CHEBI:57844"/>
        <dbReference type="ChEBI" id="CHEBI:58772"/>
        <dbReference type="EC" id="1.8.4.11"/>
    </reaction>
</comment>
<dbReference type="PANTHER" id="PTHR43774">
    <property type="entry name" value="PEPTIDE METHIONINE SULFOXIDE REDUCTASE"/>
    <property type="match status" value="1"/>
</dbReference>
<sequence length="170" mass="19452">MKTAIFAAGCFWGVQEVFLRKYVPAAAILKTSVGYIGGMTDNPTYKQVCTNSTGHAEALKVDFDEKLTSYEKIVEFFFAMHDPTTVDRQGNDVGTQYRSVIFTTAPEQEGIAKKVLNEVQEKHFHEKKIVTQIVPSGQWWDAEDYHQQYLDKNPEGYRCSSHFLRWNPFA</sequence>
<evidence type="ECO:0000259" key="7">
    <source>
        <dbReference type="Pfam" id="PF01625"/>
    </source>
</evidence>
<name>A0AAF0AX25_9SCHI</name>
<keyword evidence="9" id="KW-1185">Reference proteome</keyword>
<dbReference type="PANTHER" id="PTHR43774:SF1">
    <property type="entry name" value="PEPTIDE METHIONINE SULFOXIDE REDUCTASE MSRA 2"/>
    <property type="match status" value="1"/>
</dbReference>
<evidence type="ECO:0000313" key="8">
    <source>
        <dbReference type="EMBL" id="WBW74357.1"/>
    </source>
</evidence>
<dbReference type="Proteomes" id="UP001212411">
    <property type="component" value="Chromosome 2"/>
</dbReference>
<dbReference type="Pfam" id="PF01625">
    <property type="entry name" value="PMSR"/>
    <property type="match status" value="1"/>
</dbReference>
<dbReference type="AlphaFoldDB" id="A0AAF0AX25"/>
<dbReference type="GO" id="GO:0008113">
    <property type="term" value="F:peptide-methionine (S)-S-oxide reductase activity"/>
    <property type="evidence" value="ECO:0007669"/>
    <property type="project" value="UniProtKB-EC"/>
</dbReference>
<evidence type="ECO:0000256" key="3">
    <source>
        <dbReference type="ARBA" id="ARBA00023002"/>
    </source>
</evidence>
<dbReference type="SUPFAM" id="SSF55068">
    <property type="entry name" value="Peptide methionine sulfoxide reductase"/>
    <property type="match status" value="1"/>
</dbReference>
<dbReference type="FunFam" id="3.30.1060.10:FF:000006">
    <property type="entry name" value="Peptide methionine sulfoxide reductase"/>
    <property type="match status" value="1"/>
</dbReference>
<dbReference type="GeneID" id="80876370"/>
<accession>A0AAF0AX25</accession>
<evidence type="ECO:0000256" key="6">
    <source>
        <dbReference type="ARBA" id="ARBA00048782"/>
    </source>
</evidence>
<dbReference type="RefSeq" id="XP_056038600.1">
    <property type="nucleotide sequence ID" value="XM_056181681.1"/>
</dbReference>
<evidence type="ECO:0000256" key="4">
    <source>
        <dbReference type="ARBA" id="ARBA00030643"/>
    </source>
</evidence>
<dbReference type="EC" id="1.8.4.11" evidence="2"/>
<dbReference type="EMBL" id="CP115612">
    <property type="protein sequence ID" value="WBW74357.1"/>
    <property type="molecule type" value="Genomic_DNA"/>
</dbReference>
<evidence type="ECO:0000313" key="9">
    <source>
        <dbReference type="Proteomes" id="UP001212411"/>
    </source>
</evidence>
<dbReference type="GO" id="GO:0034599">
    <property type="term" value="P:cellular response to oxidative stress"/>
    <property type="evidence" value="ECO:0007669"/>
    <property type="project" value="UniProtKB-ARBA"/>
</dbReference>
<feature type="domain" description="Peptide methionine sulphoxide reductase MsrA" evidence="7">
    <location>
        <begin position="3"/>
        <end position="158"/>
    </location>
</feature>
<organism evidence="8 9">
    <name type="scientific">Schizosaccharomyces osmophilus</name>
    <dbReference type="NCBI Taxonomy" id="2545709"/>
    <lineage>
        <taxon>Eukaryota</taxon>
        <taxon>Fungi</taxon>
        <taxon>Dikarya</taxon>
        <taxon>Ascomycota</taxon>
        <taxon>Taphrinomycotina</taxon>
        <taxon>Schizosaccharomycetes</taxon>
        <taxon>Schizosaccharomycetales</taxon>
        <taxon>Schizosaccharomycetaceae</taxon>
        <taxon>Schizosaccharomyces</taxon>
    </lineage>
</organism>
<dbReference type="InterPro" id="IPR002569">
    <property type="entry name" value="Met_Sox_Rdtase_MsrA_dom"/>
</dbReference>
<evidence type="ECO:0000256" key="1">
    <source>
        <dbReference type="ARBA" id="ARBA00005591"/>
    </source>
</evidence>
<comment type="similarity">
    <text evidence="1">Belongs to the MsrA Met sulfoxide reductase family.</text>
</comment>
<dbReference type="NCBIfam" id="TIGR00401">
    <property type="entry name" value="msrA"/>
    <property type="match status" value="1"/>
</dbReference>
<protein>
    <recommendedName>
        <fullName evidence="2">peptide-methionine (S)-S-oxide reductase</fullName>
        <ecNumber evidence="2">1.8.4.11</ecNumber>
    </recommendedName>
    <alternativeName>
        <fullName evidence="4">Peptide-methionine (S)-S-oxide reductase</fullName>
    </alternativeName>
</protein>
<comment type="catalytic activity">
    <reaction evidence="5">
        <text>L-methionyl-[protein] + [thioredoxin]-disulfide + H2O = L-methionyl-(S)-S-oxide-[protein] + [thioredoxin]-dithiol</text>
        <dbReference type="Rhea" id="RHEA:14217"/>
        <dbReference type="Rhea" id="RHEA-COMP:10698"/>
        <dbReference type="Rhea" id="RHEA-COMP:10700"/>
        <dbReference type="Rhea" id="RHEA-COMP:12313"/>
        <dbReference type="Rhea" id="RHEA-COMP:12315"/>
        <dbReference type="ChEBI" id="CHEBI:15377"/>
        <dbReference type="ChEBI" id="CHEBI:16044"/>
        <dbReference type="ChEBI" id="CHEBI:29950"/>
        <dbReference type="ChEBI" id="CHEBI:44120"/>
        <dbReference type="ChEBI" id="CHEBI:50058"/>
        <dbReference type="EC" id="1.8.4.11"/>
    </reaction>
</comment>
<dbReference type="Gene3D" id="3.30.1060.10">
    <property type="entry name" value="Peptide methionine sulphoxide reductase MsrA"/>
    <property type="match status" value="1"/>
</dbReference>
<proteinExistence type="inferred from homology"/>
<keyword evidence="3" id="KW-0560">Oxidoreductase</keyword>
<evidence type="ECO:0000256" key="2">
    <source>
        <dbReference type="ARBA" id="ARBA00012502"/>
    </source>
</evidence>